<organism evidence="2">
    <name type="scientific">uncultured bacterium MedeBAC46A06</name>
    <dbReference type="NCBI Taxonomy" id="332275"/>
    <lineage>
        <taxon>Bacteria</taxon>
        <taxon>environmental samples</taxon>
    </lineage>
</organism>
<reference evidence="2" key="1">
    <citation type="journal article" date="2005" name="PLoS Biol.">
        <title>New insights into metabolic properties of marine bacteria encoding proteorhodopsins.</title>
        <authorList>
            <person name="Sabehi G."/>
            <person name="Loy A."/>
            <person name="Jung K.H."/>
            <person name="Partha R."/>
            <person name="Spudich J.L."/>
            <person name="Isaacson T."/>
            <person name="Hirschberg J."/>
            <person name="Wagner M."/>
            <person name="Beja O."/>
        </authorList>
    </citation>
    <scope>NUCLEOTIDE SEQUENCE</scope>
</reference>
<keyword evidence="1" id="KW-0472">Membrane</keyword>
<proteinExistence type="predicted"/>
<evidence type="ECO:0000256" key="1">
    <source>
        <dbReference type="SAM" id="Phobius"/>
    </source>
</evidence>
<name>Q4PJH2_9BACT</name>
<protein>
    <submittedName>
        <fullName evidence="2">Predicted molecular chaperone</fullName>
    </submittedName>
</protein>
<feature type="transmembrane region" description="Helical" evidence="1">
    <location>
        <begin position="29"/>
        <end position="50"/>
    </location>
</feature>
<dbReference type="AlphaFoldDB" id="Q4PJH2"/>
<dbReference type="EMBL" id="DQ088847">
    <property type="protein sequence ID" value="AAY82805.1"/>
    <property type="molecule type" value="Genomic_DNA"/>
</dbReference>
<accession>Q4PJH2</accession>
<keyword evidence="1" id="KW-0812">Transmembrane</keyword>
<keyword evidence="1" id="KW-1133">Transmembrane helix</keyword>
<evidence type="ECO:0000313" key="2">
    <source>
        <dbReference type="EMBL" id="AAY82805.1"/>
    </source>
</evidence>
<sequence length="86" mass="9634">MARVVLYKKRRPKGRRLCDSSHEVAGQAALISFFGLALMLICFGLSASGISRIRKMVRMPSTNCASSTLIYSARRNIFEKARWAIP</sequence>